<dbReference type="AlphaFoldDB" id="G3MHY3"/>
<accession>G3MHY3</accession>
<feature type="non-terminal residue" evidence="1">
    <location>
        <position position="1"/>
    </location>
</feature>
<protein>
    <recommendedName>
        <fullName evidence="2">BPTI/Kunitz inhibitor domain-containing protein</fullName>
    </recommendedName>
</protein>
<dbReference type="EMBL" id="JO841484">
    <property type="protein sequence ID" value="AEO33101.1"/>
    <property type="molecule type" value="mRNA"/>
</dbReference>
<organism evidence="1">
    <name type="scientific">Amblyomma maculatum</name>
    <name type="common">Gulf Coast tick</name>
    <dbReference type="NCBI Taxonomy" id="34609"/>
    <lineage>
        <taxon>Eukaryota</taxon>
        <taxon>Metazoa</taxon>
        <taxon>Ecdysozoa</taxon>
        <taxon>Arthropoda</taxon>
        <taxon>Chelicerata</taxon>
        <taxon>Arachnida</taxon>
        <taxon>Acari</taxon>
        <taxon>Parasitiformes</taxon>
        <taxon>Ixodida</taxon>
        <taxon>Ixodoidea</taxon>
        <taxon>Ixodidae</taxon>
        <taxon>Amblyomminae</taxon>
        <taxon>Amblyomma</taxon>
    </lineage>
</organism>
<reference evidence="1" key="1">
    <citation type="journal article" date="2011" name="PLoS ONE">
        <title>A deep insight into the sialotranscriptome of the gulf coast tick, Amblyomma maculatum.</title>
        <authorList>
            <person name="Karim S."/>
            <person name="Singh P."/>
            <person name="Ribeiro J.M."/>
        </authorList>
    </citation>
    <scope>NUCLEOTIDE SEQUENCE</scope>
    <source>
        <tissue evidence="1">Salivary gland</tissue>
    </source>
</reference>
<evidence type="ECO:0000313" key="1">
    <source>
        <dbReference type="EMBL" id="AEO33101.1"/>
    </source>
</evidence>
<proteinExistence type="evidence at transcript level"/>
<evidence type="ECO:0008006" key="2">
    <source>
        <dbReference type="Google" id="ProtNLM"/>
    </source>
</evidence>
<name>G3MHY3_AMBMU</name>
<sequence length="184" mass="20757">DRRIAIYKRLKPIRSGRQVGSQIDVAMHLSIAIITSSSLVASLLAEPNSEAKCREAPPRLADDDLEDTHLMYVHNKTSGKCENDFVKFGNVDKGYFSFYKCVTECKTGQGAPRCVKTQTSDCSSGDDCDIFYFYDVYSETCKPFNTTYANYVQNAHENIFLRERYCQNDCSGFTKDDVCGTKNN</sequence>